<accession>A0ACD5W497</accession>
<evidence type="ECO:0000313" key="2">
    <source>
        <dbReference type="Proteomes" id="UP001732700"/>
    </source>
</evidence>
<name>A0ACD5W497_AVESA</name>
<organism evidence="1 2">
    <name type="scientific">Avena sativa</name>
    <name type="common">Oat</name>
    <dbReference type="NCBI Taxonomy" id="4498"/>
    <lineage>
        <taxon>Eukaryota</taxon>
        <taxon>Viridiplantae</taxon>
        <taxon>Streptophyta</taxon>
        <taxon>Embryophyta</taxon>
        <taxon>Tracheophyta</taxon>
        <taxon>Spermatophyta</taxon>
        <taxon>Magnoliopsida</taxon>
        <taxon>Liliopsida</taxon>
        <taxon>Poales</taxon>
        <taxon>Poaceae</taxon>
        <taxon>BOP clade</taxon>
        <taxon>Pooideae</taxon>
        <taxon>Poodae</taxon>
        <taxon>Poeae</taxon>
        <taxon>Poeae Chloroplast Group 1 (Aveneae type)</taxon>
        <taxon>Aveninae</taxon>
        <taxon>Avena</taxon>
    </lineage>
</organism>
<reference evidence="1" key="2">
    <citation type="submission" date="2025-09" db="UniProtKB">
        <authorList>
            <consortium name="EnsemblPlants"/>
        </authorList>
    </citation>
    <scope>IDENTIFICATION</scope>
</reference>
<reference evidence="1" key="1">
    <citation type="submission" date="2021-05" db="EMBL/GenBank/DDBJ databases">
        <authorList>
            <person name="Scholz U."/>
            <person name="Mascher M."/>
            <person name="Fiebig A."/>
        </authorList>
    </citation>
    <scope>NUCLEOTIDE SEQUENCE [LARGE SCALE GENOMIC DNA]</scope>
</reference>
<keyword evidence="2" id="KW-1185">Reference proteome</keyword>
<dbReference type="EnsemblPlants" id="AVESA.00010b.r2.3DG0562570.1">
    <property type="protein sequence ID" value="AVESA.00010b.r2.3DG0562570.1.CDS.1"/>
    <property type="gene ID" value="AVESA.00010b.r2.3DG0562570"/>
</dbReference>
<evidence type="ECO:0000313" key="1">
    <source>
        <dbReference type="EnsemblPlants" id="AVESA.00010b.r2.3DG0562570.1.CDS.1"/>
    </source>
</evidence>
<sequence length="932" mass="103818">MAPPIARLRPLSLLLLPRAATTHLVPAFSSSSTENKCGTGPDTPRPQALPVEEQGPPLSQSRTAQQSRRRKEMKQMERRWQRSAVLATLTPAQAAAVATTHPDAVSALDLLIFLSRERSHEYSPDTFATLALRLVEARKCPADVGRARVHMIRSCRTQPEMTRAMDDLDMLARRGPRMDLMAYGTLLIQLNSLGMTATLMDRYRRLLREDLKPNLLIYNTVINALCKDGNVRDARLIMDKAVSESGMKPDGFTYSSMILGYCKNNDLASAIEVFARMGKEGCEPNAAAYSNLINKLCDSGRVNEALDLMAEMTRRAAPPAAYDFTAPIAALCDAGRTEDAWRLFVDMKKKGCTPNVYTYTSLISGQRTPRLAIGLFYRMARDGVLPDTVTYGALIKVLVEDRKMDSALTVCNAMQRHGCLPDTITYNKMIKGYCAIGDTDKAMAMLIDLLKGKPTATLVTYNTIIKGYCDSGNTSAALKILELMEANGCEPDEWSYNELISGFCKISEMESASRLFKEMVGHGLRPDEVTYTTLISGYCKDEKLDRAAEMLEHMKGSGCRPTVRTYNVLIHALTKQNDFSAAEKLCEVMLQEKISPNVVTYSTMIDGLCRNGATSLALEMLNRMVENSCLPSLHTYSSLIQALGQEGKVEEAEELFSDLLSQGHTLDEVAYIKMIEVYVISGKVNRAFDLLGKMINAGCQPTLWTYDVLIKGLQNEYLMGDRNLVSLPDAVSDCSFDDQAIKEYAITGLSSKLADLDLGLSRQLNDALLSGLSRSGRWFEAYKLYRYMVGQGLCPNQEAYNCFIISILRALKVDLAMGVFRHMSAQHRELHLVGYKALICALCQLHRRKEAQFIFEHMLSRAFNPDNIVWTVLIDGLLGAGYKDVCMKFLQIMEKNHRKPSFRSYNILAREGLKKQPLLESVGLDAQQQFGT</sequence>
<dbReference type="Proteomes" id="UP001732700">
    <property type="component" value="Chromosome 3D"/>
</dbReference>
<protein>
    <submittedName>
        <fullName evidence="1">Uncharacterized protein</fullName>
    </submittedName>
</protein>
<proteinExistence type="predicted"/>